<reference evidence="1" key="1">
    <citation type="submission" date="2014-07" db="EMBL/GenBank/DDBJ databases">
        <authorList>
            <person name="Martin A.A"/>
            <person name="De Silva N."/>
        </authorList>
    </citation>
    <scope>NUCLEOTIDE SEQUENCE</scope>
</reference>
<keyword evidence="1" id="KW-1185">Reference proteome</keyword>
<evidence type="ECO:0000313" key="1">
    <source>
        <dbReference type="Proteomes" id="UP000035680"/>
    </source>
</evidence>
<organism evidence="1 2">
    <name type="scientific">Strongyloides venezuelensis</name>
    <name type="common">Threadworm</name>
    <dbReference type="NCBI Taxonomy" id="75913"/>
    <lineage>
        <taxon>Eukaryota</taxon>
        <taxon>Metazoa</taxon>
        <taxon>Ecdysozoa</taxon>
        <taxon>Nematoda</taxon>
        <taxon>Chromadorea</taxon>
        <taxon>Rhabditida</taxon>
        <taxon>Tylenchina</taxon>
        <taxon>Panagrolaimomorpha</taxon>
        <taxon>Strongyloidoidea</taxon>
        <taxon>Strongyloididae</taxon>
        <taxon>Strongyloides</taxon>
    </lineage>
</organism>
<dbReference type="WBParaSite" id="SVE_1473900.1">
    <property type="protein sequence ID" value="SVE_1473900.1"/>
    <property type="gene ID" value="SVE_1473900"/>
</dbReference>
<proteinExistence type="predicted"/>
<protein>
    <submittedName>
        <fullName evidence="2">F-box/LRR-repeat protein At3g03360-like</fullName>
    </submittedName>
</protein>
<dbReference type="AlphaFoldDB" id="A0A0K0FT37"/>
<evidence type="ECO:0000313" key="2">
    <source>
        <dbReference type="WBParaSite" id="SVE_1473900.1"/>
    </source>
</evidence>
<reference evidence="2" key="2">
    <citation type="submission" date="2015-08" db="UniProtKB">
        <authorList>
            <consortium name="WormBaseParasite"/>
        </authorList>
    </citation>
    <scope>IDENTIFICATION</scope>
</reference>
<sequence length="299" mass="34230">MDVTNDFPCSLLVEDPFFKREAIRYIRGLKRDSHSVESHLLLEKLGHATPSELPAHMWEESFKIWEKFFKAEPYKNFKEKLLGGGCVLEDVPRFLFFHVGNPDVGELYADLDPRMYLENATMLLDNVEDCPVQFPSENMPALRGLAICNASYYSFRGALPPTLEVLMIENGVYPEARINMNELLEGLGRLKILIVENCSITGQIDNIESLVPSLEAIVCRGPTNDCTCQEQVYSLLPNMLGILPAKNSSWSYTAWVGHVYYRDPSILSEICEVSLLERYQKRLEHLRERDVEFKEEEGN</sequence>
<name>A0A0K0FT37_STRVS</name>
<accession>A0A0K0FT37</accession>
<dbReference type="Proteomes" id="UP000035680">
    <property type="component" value="Unassembled WGS sequence"/>
</dbReference>